<dbReference type="GO" id="GO:0009231">
    <property type="term" value="P:riboflavin biosynthetic process"/>
    <property type="evidence" value="ECO:0007669"/>
    <property type="project" value="UniProtKB-KW"/>
</dbReference>
<keyword evidence="15" id="KW-1185">Reference proteome</keyword>
<dbReference type="Pfam" id="PF00677">
    <property type="entry name" value="Lum_binding"/>
    <property type="match status" value="2"/>
</dbReference>
<dbReference type="SUPFAM" id="SSF63380">
    <property type="entry name" value="Riboflavin synthase domain-like"/>
    <property type="match status" value="2"/>
</dbReference>
<dbReference type="Gene3D" id="2.40.30.20">
    <property type="match status" value="2"/>
</dbReference>
<comment type="subunit">
    <text evidence="4">Homotrimer.</text>
</comment>
<organism evidence="14 15">
    <name type="scientific">Gulosibacter chungangensis</name>
    <dbReference type="NCBI Taxonomy" id="979746"/>
    <lineage>
        <taxon>Bacteria</taxon>
        <taxon>Bacillati</taxon>
        <taxon>Actinomycetota</taxon>
        <taxon>Actinomycetes</taxon>
        <taxon>Micrococcales</taxon>
        <taxon>Microbacteriaceae</taxon>
        <taxon>Gulosibacter</taxon>
    </lineage>
</organism>
<sequence>MFTGLIEEIGTVLALEQSPERPDAVLTVNASIVTADARPGDSIAVNGVCLTVVDLFADGSFTADVMPETIERSTLAQFEPGTRVNLERAMRADARLGGHIVQGHVDGIATLEVRVPGERWDDLRFSIDPALTRYIAEKGSISINGTSLTVTEVDASGFGVSIIPTTSEATTIGALQPGDRVNIEVDVLAKYVERALEARFETSTYQPAHLRQDSRPSRLSQPGQFNQPGQLNQAGHLNHPGHLNAEAAIATEGMLR</sequence>
<dbReference type="RefSeq" id="WP_158052427.1">
    <property type="nucleotide sequence ID" value="NZ_WBKB01000005.1"/>
</dbReference>
<proteinExistence type="predicted"/>
<dbReference type="FunFam" id="2.40.30.20:FF:000004">
    <property type="entry name" value="Riboflavin synthase, alpha subunit"/>
    <property type="match status" value="1"/>
</dbReference>
<feature type="domain" description="Lumazine-binding" evidence="13">
    <location>
        <begin position="100"/>
        <end position="196"/>
    </location>
</feature>
<dbReference type="InterPro" id="IPR017938">
    <property type="entry name" value="Riboflavin_synthase-like_b-brl"/>
</dbReference>
<keyword evidence="9" id="KW-0677">Repeat</keyword>
<dbReference type="NCBIfam" id="NF009566">
    <property type="entry name" value="PRK13020.1"/>
    <property type="match status" value="1"/>
</dbReference>
<keyword evidence="8 14" id="KW-0808">Transferase</keyword>
<keyword evidence="7" id="KW-0686">Riboflavin biosynthesis</keyword>
<comment type="catalytic activity">
    <reaction evidence="1">
        <text>2 6,7-dimethyl-8-(1-D-ribityl)lumazine + H(+) = 5-amino-6-(D-ribitylamino)uracil + riboflavin</text>
        <dbReference type="Rhea" id="RHEA:20772"/>
        <dbReference type="ChEBI" id="CHEBI:15378"/>
        <dbReference type="ChEBI" id="CHEBI:15934"/>
        <dbReference type="ChEBI" id="CHEBI:57986"/>
        <dbReference type="ChEBI" id="CHEBI:58201"/>
        <dbReference type="EC" id="2.5.1.9"/>
    </reaction>
</comment>
<evidence type="ECO:0000313" key="14">
    <source>
        <dbReference type="EMBL" id="KAB1642624.1"/>
    </source>
</evidence>
<dbReference type="AlphaFoldDB" id="A0A7J5BAZ1"/>
<evidence type="ECO:0000256" key="8">
    <source>
        <dbReference type="ARBA" id="ARBA00022679"/>
    </source>
</evidence>
<evidence type="ECO:0000256" key="1">
    <source>
        <dbReference type="ARBA" id="ARBA00000968"/>
    </source>
</evidence>
<dbReference type="FunFam" id="2.40.30.20:FF:000003">
    <property type="entry name" value="Riboflavin synthase, alpha subunit"/>
    <property type="match status" value="1"/>
</dbReference>
<dbReference type="CDD" id="cd00402">
    <property type="entry name" value="Riboflavin_synthase_like"/>
    <property type="match status" value="1"/>
</dbReference>
<reference evidence="14 15" key="1">
    <citation type="submission" date="2019-09" db="EMBL/GenBank/DDBJ databases">
        <title>Phylogeny of genus Pseudoclavibacter and closely related genus.</title>
        <authorList>
            <person name="Li Y."/>
        </authorList>
    </citation>
    <scope>NUCLEOTIDE SEQUENCE [LARGE SCALE GENOMIC DNA]</scope>
    <source>
        <strain evidence="14 15">KCTC 13959</strain>
    </source>
</reference>
<evidence type="ECO:0000259" key="13">
    <source>
        <dbReference type="PROSITE" id="PS51177"/>
    </source>
</evidence>
<dbReference type="OrthoDB" id="9788537at2"/>
<accession>A0A7J5BAZ1</accession>
<comment type="pathway">
    <text evidence="3">Cofactor biosynthesis; riboflavin biosynthesis; riboflavin from 2-hydroxy-3-oxobutyl phosphate and 5-amino-6-(D-ribitylamino)uracil: step 2/2.</text>
</comment>
<feature type="region of interest" description="Disordered" evidence="12">
    <location>
        <begin position="205"/>
        <end position="240"/>
    </location>
</feature>
<evidence type="ECO:0000256" key="10">
    <source>
        <dbReference type="NCBIfam" id="TIGR00187"/>
    </source>
</evidence>
<protein>
    <recommendedName>
        <fullName evidence="6 10">Riboflavin synthase</fullName>
        <ecNumber evidence="5 10">2.5.1.9</ecNumber>
    </recommendedName>
</protein>
<dbReference type="PANTHER" id="PTHR21098:SF12">
    <property type="entry name" value="RIBOFLAVIN SYNTHASE"/>
    <property type="match status" value="1"/>
</dbReference>
<evidence type="ECO:0000256" key="12">
    <source>
        <dbReference type="SAM" id="MobiDB-lite"/>
    </source>
</evidence>
<evidence type="ECO:0000256" key="5">
    <source>
        <dbReference type="ARBA" id="ARBA00012827"/>
    </source>
</evidence>
<dbReference type="NCBIfam" id="TIGR00187">
    <property type="entry name" value="ribE"/>
    <property type="match status" value="1"/>
</dbReference>
<comment type="function">
    <text evidence="2">Catalyzes the dismutation of two molecules of 6,7-dimethyl-8-ribityllumazine, resulting in the formation of riboflavin and 5-amino-6-(D-ribitylamino)uracil.</text>
</comment>
<dbReference type="Proteomes" id="UP000433493">
    <property type="component" value="Unassembled WGS sequence"/>
</dbReference>
<dbReference type="InterPro" id="IPR026017">
    <property type="entry name" value="Lumazine-bd_dom"/>
</dbReference>
<evidence type="ECO:0000313" key="15">
    <source>
        <dbReference type="Proteomes" id="UP000433493"/>
    </source>
</evidence>
<feature type="repeat" description="Lumazine-binding" evidence="11">
    <location>
        <begin position="100"/>
        <end position="196"/>
    </location>
</feature>
<evidence type="ECO:0000256" key="9">
    <source>
        <dbReference type="ARBA" id="ARBA00022737"/>
    </source>
</evidence>
<evidence type="ECO:0000256" key="7">
    <source>
        <dbReference type="ARBA" id="ARBA00022619"/>
    </source>
</evidence>
<feature type="compositionally biased region" description="Polar residues" evidence="12">
    <location>
        <begin position="217"/>
        <end position="235"/>
    </location>
</feature>
<dbReference type="InterPro" id="IPR023366">
    <property type="entry name" value="ATP_synth_asu-like_sf"/>
</dbReference>
<comment type="caution">
    <text evidence="14">The sequence shown here is derived from an EMBL/GenBank/DDBJ whole genome shotgun (WGS) entry which is preliminary data.</text>
</comment>
<dbReference type="EC" id="2.5.1.9" evidence="5 10"/>
<name>A0A7J5BAZ1_9MICO</name>
<dbReference type="GO" id="GO:0004746">
    <property type="term" value="F:riboflavin synthase activity"/>
    <property type="evidence" value="ECO:0007669"/>
    <property type="project" value="UniProtKB-UniRule"/>
</dbReference>
<evidence type="ECO:0000256" key="4">
    <source>
        <dbReference type="ARBA" id="ARBA00011233"/>
    </source>
</evidence>
<dbReference type="PROSITE" id="PS51177">
    <property type="entry name" value="LUMAZINE_BIND"/>
    <property type="match status" value="2"/>
</dbReference>
<feature type="repeat" description="Lumazine-binding" evidence="11">
    <location>
        <begin position="1"/>
        <end position="99"/>
    </location>
</feature>
<evidence type="ECO:0000256" key="11">
    <source>
        <dbReference type="PROSITE-ProRule" id="PRU00524"/>
    </source>
</evidence>
<evidence type="ECO:0000256" key="6">
    <source>
        <dbReference type="ARBA" id="ARBA00013950"/>
    </source>
</evidence>
<evidence type="ECO:0000256" key="2">
    <source>
        <dbReference type="ARBA" id="ARBA00002803"/>
    </source>
</evidence>
<dbReference type="EMBL" id="WBKB01000005">
    <property type="protein sequence ID" value="KAB1642624.1"/>
    <property type="molecule type" value="Genomic_DNA"/>
</dbReference>
<evidence type="ECO:0000256" key="3">
    <source>
        <dbReference type="ARBA" id="ARBA00004887"/>
    </source>
</evidence>
<dbReference type="PANTHER" id="PTHR21098">
    <property type="entry name" value="RIBOFLAVIN SYNTHASE ALPHA CHAIN"/>
    <property type="match status" value="1"/>
</dbReference>
<dbReference type="InterPro" id="IPR001783">
    <property type="entry name" value="Lumazine-bd"/>
</dbReference>
<dbReference type="NCBIfam" id="NF006767">
    <property type="entry name" value="PRK09289.1"/>
    <property type="match status" value="1"/>
</dbReference>
<feature type="domain" description="Lumazine-binding" evidence="13">
    <location>
        <begin position="1"/>
        <end position="99"/>
    </location>
</feature>
<gene>
    <name evidence="14" type="ORF">F8O05_09145</name>
</gene>